<reference evidence="1" key="1">
    <citation type="journal article" date="2024" name="Virus Res.">
        <title>A novel genus of Pectobacterium bacteriophages display broad host range by targeting several species of Danish soft rot isolates.</title>
        <authorList>
            <person name="Pedersen J.S."/>
            <person name="Carstens A.B."/>
            <person name="Rothgard M.M."/>
            <person name="Roy C."/>
            <person name="Viry A."/>
            <person name="Papudeshi B."/>
            <person name="Kot W."/>
            <person name="Hille F."/>
            <person name="Franz C.M.A.P."/>
            <person name="Edwards R."/>
            <person name="Hansen L.H."/>
        </authorList>
    </citation>
    <scope>NUCLEOTIDE SEQUENCE</scope>
</reference>
<proteinExistence type="predicted"/>
<organism evidence="1">
    <name type="scientific">Pectobacterium phage Amona</name>
    <dbReference type="NCBI Taxonomy" id="3158137"/>
    <lineage>
        <taxon>Viruses</taxon>
        <taxon>Duplodnaviria</taxon>
        <taxon>Heunggongvirae</taxon>
        <taxon>Uroviricota</taxon>
        <taxon>Caudoviricetes</taxon>
    </lineage>
</organism>
<accession>A0AB39ABD6</accession>
<gene>
    <name evidence="1" type="ORF">CVQSGQUC_CDS0016</name>
</gene>
<protein>
    <submittedName>
        <fullName evidence="1">Uncharacterized protein</fullName>
    </submittedName>
</protein>
<reference evidence="1" key="2">
    <citation type="submission" date="2024-07" db="EMBL/GenBank/DDBJ databases">
        <authorList>
            <person name="Pedersen J.S."/>
            <person name="Mulbjerg M.R."/>
            <person name="Carstens A.B."/>
            <person name="Hansen L.H."/>
        </authorList>
    </citation>
    <scope>NUCLEOTIDE SEQUENCE</scope>
</reference>
<sequence>MLIVNSLHYRFRYWVKWIGFESAFYKLKSENRCKHAIRFHHQSRRFQRTS</sequence>
<evidence type="ECO:0000313" key="1">
    <source>
        <dbReference type="EMBL" id="XDF89521.1"/>
    </source>
</evidence>
<name>A0AB39ABD6_9CAUD</name>
<dbReference type="EMBL" id="PQ008971">
    <property type="protein sequence ID" value="XDF89521.1"/>
    <property type="molecule type" value="Genomic_DNA"/>
</dbReference>